<evidence type="ECO:0000256" key="1">
    <source>
        <dbReference type="SAM" id="MobiDB-lite"/>
    </source>
</evidence>
<dbReference type="Proteomes" id="UP000435112">
    <property type="component" value="Unassembled WGS sequence"/>
</dbReference>
<feature type="compositionally biased region" description="Gly residues" evidence="1">
    <location>
        <begin position="449"/>
        <end position="458"/>
    </location>
</feature>
<feature type="compositionally biased region" description="Basic and acidic residues" evidence="1">
    <location>
        <begin position="286"/>
        <end position="300"/>
    </location>
</feature>
<feature type="region of interest" description="Disordered" evidence="1">
    <location>
        <begin position="283"/>
        <end position="634"/>
    </location>
</feature>
<organism evidence="2 3">
    <name type="scientific">Phytophthora rubi</name>
    <dbReference type="NCBI Taxonomy" id="129364"/>
    <lineage>
        <taxon>Eukaryota</taxon>
        <taxon>Sar</taxon>
        <taxon>Stramenopiles</taxon>
        <taxon>Oomycota</taxon>
        <taxon>Peronosporomycetes</taxon>
        <taxon>Peronosporales</taxon>
        <taxon>Peronosporaceae</taxon>
        <taxon>Phytophthora</taxon>
    </lineage>
</organism>
<feature type="compositionally biased region" description="Low complexity" evidence="1">
    <location>
        <begin position="426"/>
        <end position="448"/>
    </location>
</feature>
<accession>A0A6A3IRK3</accession>
<feature type="compositionally biased region" description="Polar residues" evidence="1">
    <location>
        <begin position="617"/>
        <end position="628"/>
    </location>
</feature>
<feature type="compositionally biased region" description="Gly residues" evidence="1">
    <location>
        <begin position="501"/>
        <end position="510"/>
    </location>
</feature>
<feature type="compositionally biased region" description="Gly residues" evidence="1">
    <location>
        <begin position="525"/>
        <end position="537"/>
    </location>
</feature>
<feature type="compositionally biased region" description="Low complexity" evidence="1">
    <location>
        <begin position="130"/>
        <end position="151"/>
    </location>
</feature>
<sequence length="634" mass="63329">MRLEGRHGFVKAPRPEAAGEATAELKRESFSVCSEPTDQRRREEELLAAFAVARVLGRRKLQHETFMEYKKALRRVGESYVIPEPYYVVAFINGVGSEQLTHLLKESKPEDLDAAAKEAILLQRSDGAGPSTASPALPRRPATSSRSASALVPHSRLNSPPTTMIYPKAIFRTVIALSTVAAAAQATAVSPRSSSAGAKRGKGGRYVDTTTNAYGATGTDVVLPAGYPAGYAPNGVNVQAGASLRKITSPNNVGVQFSAASPSNVAKGTSGYVNLAANTYGSPRSLDNKKDVKGGVETGKKTNANYGTPAAPASPAKGGNYGAKIPIAPSSGGVKIGGNVSPSSGGVKDAKGGYGAKTNEDTNYGRDPPNGNTSGNYGKRDNGGKGVEFPVSPSSGGYTNGKGKQGWIQTDPVPAPNSPTKGSPRGKSGSAVGGSKSTNPTPNSPTGNGPKGGQGGSDTGNTNPVPAPNSPTKGSPRGKNGSAVGGSKSTNPTPNSPTGNGPKGGQGGSNTGITNPVPAPYGPTPKGGQGGKSGSAVGGSKSTNPTPTGYGPKGGQSGPAASSPIVNQGGTTTLKGAYGGNGGGSKGGKSGSTAGSKASTATTAPTPATNAPAPATQYNAKQSSNKYAKQSGRK</sequence>
<dbReference type="OrthoDB" id="129958at2759"/>
<comment type="caution">
    <text evidence="2">The sequence shown here is derived from an EMBL/GenBank/DDBJ whole genome shotgun (WGS) entry which is preliminary data.</text>
</comment>
<protein>
    <submittedName>
        <fullName evidence="2">Uncharacterized protein</fullName>
    </submittedName>
</protein>
<reference evidence="2 3" key="1">
    <citation type="submission" date="2018-09" db="EMBL/GenBank/DDBJ databases">
        <title>Genomic investigation of the strawberry pathogen Phytophthora fragariae indicates pathogenicity is determined by transcriptional variation in three key races.</title>
        <authorList>
            <person name="Adams T.M."/>
            <person name="Armitage A.D."/>
            <person name="Sobczyk M.K."/>
            <person name="Bates H.J."/>
            <person name="Dunwell J.M."/>
            <person name="Nellist C.F."/>
            <person name="Harrison R.J."/>
        </authorList>
    </citation>
    <scope>NUCLEOTIDE SEQUENCE [LARGE SCALE GENOMIC DNA]</scope>
    <source>
        <strain evidence="2 3">SCRP324</strain>
    </source>
</reference>
<feature type="compositionally biased region" description="Gly residues" evidence="1">
    <location>
        <begin position="577"/>
        <end position="590"/>
    </location>
</feature>
<feature type="region of interest" description="Disordered" evidence="1">
    <location>
        <begin position="123"/>
        <end position="157"/>
    </location>
</feature>
<dbReference type="AlphaFoldDB" id="A0A6A3IRK3"/>
<dbReference type="EMBL" id="QXFU01002518">
    <property type="protein sequence ID" value="KAE8984751.1"/>
    <property type="molecule type" value="Genomic_DNA"/>
</dbReference>
<gene>
    <name evidence="2" type="ORF">PR002_g22847</name>
</gene>
<evidence type="ECO:0000313" key="2">
    <source>
        <dbReference type="EMBL" id="KAE8984751.1"/>
    </source>
</evidence>
<name>A0A6A3IRK3_9STRA</name>
<proteinExistence type="predicted"/>
<feature type="compositionally biased region" description="Low complexity" evidence="1">
    <location>
        <begin position="591"/>
        <end position="616"/>
    </location>
</feature>
<evidence type="ECO:0000313" key="3">
    <source>
        <dbReference type="Proteomes" id="UP000435112"/>
    </source>
</evidence>
<feature type="compositionally biased region" description="Low complexity" evidence="1">
    <location>
        <begin position="486"/>
        <end position="500"/>
    </location>
</feature>